<keyword evidence="3 10" id="KW-0813">Transport</keyword>
<dbReference type="Gene3D" id="2.170.130.10">
    <property type="entry name" value="TonB-dependent receptor, plug domain"/>
    <property type="match status" value="1"/>
</dbReference>
<evidence type="ECO:0000256" key="4">
    <source>
        <dbReference type="ARBA" id="ARBA00022452"/>
    </source>
</evidence>
<dbReference type="InterPro" id="IPR012910">
    <property type="entry name" value="Plug_dom"/>
</dbReference>
<keyword evidence="9 10" id="KW-0998">Cell outer membrane</keyword>
<keyword evidence="4 10" id="KW-1134">Transmembrane beta strand</keyword>
<name>A0ABM5ZYE5_9GAMM</name>
<gene>
    <name evidence="16" type="ORF">A3K91_1569</name>
</gene>
<comment type="similarity">
    <text evidence="2 10 11">Belongs to the TonB-dependent receptor family.</text>
</comment>
<proteinExistence type="inferred from homology"/>
<evidence type="ECO:0000256" key="5">
    <source>
        <dbReference type="ARBA" id="ARBA00022692"/>
    </source>
</evidence>
<dbReference type="Proteomes" id="UP000076104">
    <property type="component" value="Chromosome"/>
</dbReference>
<dbReference type="PANTHER" id="PTHR32552:SF74">
    <property type="entry name" value="HYDROXAMATE SIDEROPHORE RECEPTOR FHUE"/>
    <property type="match status" value="1"/>
</dbReference>
<dbReference type="Pfam" id="PF00593">
    <property type="entry name" value="TonB_dep_Rec_b-barrel"/>
    <property type="match status" value="1"/>
</dbReference>
<evidence type="ECO:0000256" key="9">
    <source>
        <dbReference type="ARBA" id="ARBA00023237"/>
    </source>
</evidence>
<dbReference type="InterPro" id="IPR036942">
    <property type="entry name" value="Beta-barrel_TonB_sf"/>
</dbReference>
<dbReference type="PANTHER" id="PTHR32552">
    <property type="entry name" value="FERRICHROME IRON RECEPTOR-RELATED"/>
    <property type="match status" value="1"/>
</dbReference>
<keyword evidence="13" id="KW-0732">Signal</keyword>
<evidence type="ECO:0000256" key="13">
    <source>
        <dbReference type="SAM" id="SignalP"/>
    </source>
</evidence>
<feature type="domain" description="TonB-dependent receptor-like beta-barrel" evidence="14">
    <location>
        <begin position="308"/>
        <end position="730"/>
    </location>
</feature>
<dbReference type="GeneID" id="33059831"/>
<dbReference type="InterPro" id="IPR010105">
    <property type="entry name" value="TonB_sidphr_rcpt"/>
</dbReference>
<evidence type="ECO:0000256" key="12">
    <source>
        <dbReference type="SAM" id="MobiDB-lite"/>
    </source>
</evidence>
<accession>A0ABM5ZYE5</accession>
<evidence type="ECO:0000256" key="2">
    <source>
        <dbReference type="ARBA" id="ARBA00009810"/>
    </source>
</evidence>
<keyword evidence="7 10" id="KW-0472">Membrane</keyword>
<dbReference type="RefSeq" id="WP_062844769.1">
    <property type="nucleotide sequence ID" value="NZ_CP014945.1"/>
</dbReference>
<reference evidence="16 17" key="1">
    <citation type="submission" date="2016-03" db="EMBL/GenBank/DDBJ databases">
        <title>Genome sequencing of Psychrobacter alimentarius PAMC 27889.</title>
        <authorList>
            <person name="Lee J."/>
            <person name="Kim O.-S."/>
        </authorList>
    </citation>
    <scope>NUCLEOTIDE SEQUENCE [LARGE SCALE GENOMIC DNA]</scope>
    <source>
        <strain evidence="16 17">PAMC 27889</strain>
    </source>
</reference>
<dbReference type="InterPro" id="IPR000531">
    <property type="entry name" value="Beta-barrel_TonB"/>
</dbReference>
<organism evidence="16 17">
    <name type="scientific">Psychrobacter alimentarius</name>
    <dbReference type="NCBI Taxonomy" id="261164"/>
    <lineage>
        <taxon>Bacteria</taxon>
        <taxon>Pseudomonadati</taxon>
        <taxon>Pseudomonadota</taxon>
        <taxon>Gammaproteobacteria</taxon>
        <taxon>Moraxellales</taxon>
        <taxon>Moraxellaceae</taxon>
        <taxon>Psychrobacter</taxon>
    </lineage>
</organism>
<evidence type="ECO:0000256" key="6">
    <source>
        <dbReference type="ARBA" id="ARBA00023077"/>
    </source>
</evidence>
<feature type="chain" id="PRO_5046182370" evidence="13">
    <location>
        <begin position="42"/>
        <end position="760"/>
    </location>
</feature>
<feature type="domain" description="TonB-dependent receptor plug" evidence="15">
    <location>
        <begin position="104"/>
        <end position="203"/>
    </location>
</feature>
<dbReference type="InterPro" id="IPR039426">
    <property type="entry name" value="TonB-dep_rcpt-like"/>
</dbReference>
<evidence type="ECO:0000256" key="3">
    <source>
        <dbReference type="ARBA" id="ARBA00022448"/>
    </source>
</evidence>
<dbReference type="PROSITE" id="PS52016">
    <property type="entry name" value="TONB_DEPENDENT_REC_3"/>
    <property type="match status" value="1"/>
</dbReference>
<evidence type="ECO:0000259" key="14">
    <source>
        <dbReference type="Pfam" id="PF00593"/>
    </source>
</evidence>
<feature type="region of interest" description="Disordered" evidence="12">
    <location>
        <begin position="43"/>
        <end position="65"/>
    </location>
</feature>
<comment type="subcellular location">
    <subcellularLocation>
        <location evidence="1 10">Cell outer membrane</location>
        <topology evidence="1 10">Multi-pass membrane protein</topology>
    </subcellularLocation>
</comment>
<dbReference type="Pfam" id="PF07715">
    <property type="entry name" value="Plug"/>
    <property type="match status" value="1"/>
</dbReference>
<dbReference type="EMBL" id="CP014945">
    <property type="protein sequence ID" value="AMT97170.1"/>
    <property type="molecule type" value="Genomic_DNA"/>
</dbReference>
<evidence type="ECO:0000256" key="11">
    <source>
        <dbReference type="RuleBase" id="RU003357"/>
    </source>
</evidence>
<dbReference type="NCBIfam" id="TIGR01783">
    <property type="entry name" value="TonB-siderophor"/>
    <property type="match status" value="1"/>
</dbReference>
<dbReference type="InterPro" id="IPR037066">
    <property type="entry name" value="Plug_dom_sf"/>
</dbReference>
<keyword evidence="17" id="KW-1185">Reference proteome</keyword>
<dbReference type="SUPFAM" id="SSF56935">
    <property type="entry name" value="Porins"/>
    <property type="match status" value="1"/>
</dbReference>
<evidence type="ECO:0000313" key="17">
    <source>
        <dbReference type="Proteomes" id="UP000076104"/>
    </source>
</evidence>
<evidence type="ECO:0000259" key="15">
    <source>
        <dbReference type="Pfam" id="PF07715"/>
    </source>
</evidence>
<evidence type="ECO:0000256" key="1">
    <source>
        <dbReference type="ARBA" id="ARBA00004571"/>
    </source>
</evidence>
<keyword evidence="6 11" id="KW-0798">TonB box</keyword>
<evidence type="ECO:0000256" key="10">
    <source>
        <dbReference type="PROSITE-ProRule" id="PRU01360"/>
    </source>
</evidence>
<sequence length="760" mass="82874">MFIIAQGTKQHKPSTLSWFVKKTMHLSAIASLAVSSSMIHAETSQQTTTTDEGSEINRADGTVEPSTTLPTIVVTADTNKQITENTDSYTIPVASSATGLALSARETPQATSVVTNQQIKDQNSNTLIDVLKRSPAIQVSSIDGARNGLSSRGFGINSFQIDGLNTNFIQQAAMGEYSANTAMFDHVEVVRGATGLMSGSGDPSANINLIRKRADSDIPVTELSANVNRYGNYGVSIDRSQPLSESGAVRGRVVASYQDGDTFIDRQELGQNLIYATVDADVSDSTTVSVGASRQHNKSRATMWGGLPNYLSDGSKANWDTSKNGSANWTNWDSDNVYYFADIDHDFNEDWNLTTKASYNESDSSPKLLYLFGGPLNVDTGLGLGFNVFHADTERKQTNVKTELTGNFDALGRTHKLIVGGSYSKSELDTFTYAPPAEDDLAPLTNFFEWDGSYPEPAWGDRTRSSDVTIKEKSVFAATQLQLTDPLSVILGSRVSDYERSGVQYGRNVNTKSDHIWTPYAGITFDIDKNHSLYTSYSDIFKPQTQRDINGNYLDPIEGKNYEIGLKSESDNGALQSQISIFRIEQDNLAQADGSNKIPGTSPPEQAYFGAEGATSQGVELEVTGKVSDNLQASVGYTHFNAEDNSGKAINTGFADTTLNLFATYDMDDIIPNLTIGGGIDWSNGYYGIVTNPVTQRSEKYSQDDVTLAIIMARYTVNENLEAQLNVNNLFNQKYLAGSTFNELTYGEPLNVVGRLTYRF</sequence>
<evidence type="ECO:0000256" key="8">
    <source>
        <dbReference type="ARBA" id="ARBA00023170"/>
    </source>
</evidence>
<keyword evidence="5 10" id="KW-0812">Transmembrane</keyword>
<dbReference type="CDD" id="cd01347">
    <property type="entry name" value="ligand_gated_channel"/>
    <property type="match status" value="1"/>
</dbReference>
<evidence type="ECO:0000256" key="7">
    <source>
        <dbReference type="ARBA" id="ARBA00023136"/>
    </source>
</evidence>
<feature type="signal peptide" evidence="13">
    <location>
        <begin position="1"/>
        <end position="41"/>
    </location>
</feature>
<keyword evidence="8 16" id="KW-0675">Receptor</keyword>
<protein>
    <submittedName>
        <fullName evidence="16">TonB-dependent receptor</fullName>
    </submittedName>
</protein>
<dbReference type="Gene3D" id="2.40.170.20">
    <property type="entry name" value="TonB-dependent receptor, beta-barrel domain"/>
    <property type="match status" value="1"/>
</dbReference>
<evidence type="ECO:0000313" key="16">
    <source>
        <dbReference type="EMBL" id="AMT97170.1"/>
    </source>
</evidence>